<dbReference type="PROSITE" id="PS00070">
    <property type="entry name" value="ALDEHYDE_DEHYDR_CYS"/>
    <property type="match status" value="1"/>
</dbReference>
<dbReference type="SUPFAM" id="SSF53720">
    <property type="entry name" value="ALDH-like"/>
    <property type="match status" value="1"/>
</dbReference>
<reference evidence="6" key="1">
    <citation type="submission" date="2020-11" db="EMBL/GenBank/DDBJ databases">
        <authorList>
            <consortium name="DOE Joint Genome Institute"/>
            <person name="Ahrendt S."/>
            <person name="Riley R."/>
            <person name="Andreopoulos W."/>
            <person name="Labutti K."/>
            <person name="Pangilinan J."/>
            <person name="Ruiz-Duenas F.J."/>
            <person name="Barrasa J.M."/>
            <person name="Sanchez-Garcia M."/>
            <person name="Camarero S."/>
            <person name="Miyauchi S."/>
            <person name="Serrano A."/>
            <person name="Linde D."/>
            <person name="Babiker R."/>
            <person name="Drula E."/>
            <person name="Ayuso-Fernandez I."/>
            <person name="Pacheco R."/>
            <person name="Padilla G."/>
            <person name="Ferreira P."/>
            <person name="Barriuso J."/>
            <person name="Kellner H."/>
            <person name="Castanera R."/>
            <person name="Alfaro M."/>
            <person name="Ramirez L."/>
            <person name="Pisabarro A.G."/>
            <person name="Kuo A."/>
            <person name="Tritt A."/>
            <person name="Lipzen A."/>
            <person name="He G."/>
            <person name="Yan M."/>
            <person name="Ng V."/>
            <person name="Cullen D."/>
            <person name="Martin F."/>
            <person name="Rosso M.-N."/>
            <person name="Henrissat B."/>
            <person name="Hibbett D."/>
            <person name="Martinez A.T."/>
            <person name="Grigoriev I.V."/>
        </authorList>
    </citation>
    <scope>NUCLEOTIDE SEQUENCE</scope>
    <source>
        <strain evidence="6">ATCC 90797</strain>
    </source>
</reference>
<dbReference type="InterPro" id="IPR016161">
    <property type="entry name" value="Ald_DH/histidinol_DH"/>
</dbReference>
<protein>
    <submittedName>
        <fullName evidence="6">ALDH-like protein</fullName>
    </submittedName>
</protein>
<name>A0A9P6A7K5_PLEER</name>
<dbReference type="GO" id="GO:0004030">
    <property type="term" value="F:aldehyde dehydrogenase [NAD(P)+] activity"/>
    <property type="evidence" value="ECO:0007669"/>
    <property type="project" value="UniProtKB-ARBA"/>
</dbReference>
<proteinExistence type="inferred from homology"/>
<dbReference type="FunFam" id="3.40.309.10:FF:000012">
    <property type="entry name" value="Betaine aldehyde dehydrogenase"/>
    <property type="match status" value="1"/>
</dbReference>
<evidence type="ECO:0000256" key="4">
    <source>
        <dbReference type="RuleBase" id="RU003345"/>
    </source>
</evidence>
<dbReference type="PROSITE" id="PS00687">
    <property type="entry name" value="ALDEHYDE_DEHYDR_GLU"/>
    <property type="match status" value="1"/>
</dbReference>
<feature type="active site" evidence="3">
    <location>
        <position position="65"/>
    </location>
</feature>
<dbReference type="InterPro" id="IPR016162">
    <property type="entry name" value="Ald_DH_N"/>
</dbReference>
<evidence type="ECO:0000313" key="6">
    <source>
        <dbReference type="EMBL" id="KAF9500711.1"/>
    </source>
</evidence>
<accession>A0A9P6A7K5</accession>
<evidence type="ECO:0000256" key="1">
    <source>
        <dbReference type="ARBA" id="ARBA00009986"/>
    </source>
</evidence>
<comment type="similarity">
    <text evidence="1 4">Belongs to the aldehyde dehydrogenase family.</text>
</comment>
<keyword evidence="2 4" id="KW-0560">Oxidoreductase</keyword>
<dbReference type="InterPro" id="IPR015590">
    <property type="entry name" value="Aldehyde_DH_dom"/>
</dbReference>
<dbReference type="InterPro" id="IPR016163">
    <property type="entry name" value="Ald_DH_C"/>
</dbReference>
<gene>
    <name evidence="6" type="ORF">BDN71DRAFT_1427163</name>
</gene>
<organism evidence="6 7">
    <name type="scientific">Pleurotus eryngii</name>
    <name type="common">Boletus of the steppes</name>
    <dbReference type="NCBI Taxonomy" id="5323"/>
    <lineage>
        <taxon>Eukaryota</taxon>
        <taxon>Fungi</taxon>
        <taxon>Dikarya</taxon>
        <taxon>Basidiomycota</taxon>
        <taxon>Agaricomycotina</taxon>
        <taxon>Agaricomycetes</taxon>
        <taxon>Agaricomycetidae</taxon>
        <taxon>Agaricales</taxon>
        <taxon>Pleurotineae</taxon>
        <taxon>Pleurotaceae</taxon>
        <taxon>Pleurotus</taxon>
    </lineage>
</organism>
<keyword evidence="7" id="KW-1185">Reference proteome</keyword>
<evidence type="ECO:0000256" key="2">
    <source>
        <dbReference type="ARBA" id="ARBA00023002"/>
    </source>
</evidence>
<dbReference type="Gene3D" id="3.40.309.10">
    <property type="entry name" value="Aldehyde Dehydrogenase, Chain A, domain 2"/>
    <property type="match status" value="1"/>
</dbReference>
<comment type="caution">
    <text evidence="6">The sequence shown here is derived from an EMBL/GenBank/DDBJ whole genome shotgun (WGS) entry which is preliminary data.</text>
</comment>
<evidence type="ECO:0000259" key="5">
    <source>
        <dbReference type="Pfam" id="PF00171"/>
    </source>
</evidence>
<dbReference type="Gene3D" id="3.40.605.10">
    <property type="entry name" value="Aldehyde Dehydrogenase, Chain A, domain 1"/>
    <property type="match status" value="1"/>
</dbReference>
<evidence type="ECO:0000256" key="3">
    <source>
        <dbReference type="PROSITE-ProRule" id="PRU10007"/>
    </source>
</evidence>
<dbReference type="Proteomes" id="UP000807025">
    <property type="component" value="Unassembled WGS sequence"/>
</dbReference>
<dbReference type="OrthoDB" id="310895at2759"/>
<dbReference type="PANTHER" id="PTHR11699">
    <property type="entry name" value="ALDEHYDE DEHYDROGENASE-RELATED"/>
    <property type="match status" value="1"/>
</dbReference>
<feature type="domain" description="Aldehyde dehydrogenase" evidence="5">
    <location>
        <begin position="1"/>
        <end position="273"/>
    </location>
</feature>
<dbReference type="InterPro" id="IPR016160">
    <property type="entry name" value="Ald_DH_CS_CYS"/>
</dbReference>
<dbReference type="AlphaFoldDB" id="A0A9P6A7K5"/>
<dbReference type="Pfam" id="PF00171">
    <property type="entry name" value="Aldedh"/>
    <property type="match status" value="1"/>
</dbReference>
<sequence>MAALVKEAGFPDGIVNVIPGFGEVAGAAITAHMDIKKVALTGSTPVGRKIMQAAAQSNIKGVTLELGGKSPNIIFDDADLDQAVAAAALGIFWNNGQVCAAGSRIFVQASVCDEFLKRFTARTKSTVIGDPFTKGVDEGPLVPKPHFDRVMGYVKSGIEQGATVHYSGDEYSGDGYFIKPTIFTDTTPDMRIVQEEIFGPVANDAIYGLAAVVFSQNISRALETAHRLKAGTVWVNCAGQLHANVPFGGYKQSGFGPDLGEYALQNYTNIKAVQVGLQRRK</sequence>
<dbReference type="InterPro" id="IPR029510">
    <property type="entry name" value="Ald_DH_CS_GLU"/>
</dbReference>
<dbReference type="FunFam" id="3.40.605.10:FF:000026">
    <property type="entry name" value="Aldehyde dehydrogenase, putative"/>
    <property type="match status" value="1"/>
</dbReference>
<evidence type="ECO:0000313" key="7">
    <source>
        <dbReference type="Proteomes" id="UP000807025"/>
    </source>
</evidence>
<dbReference type="EMBL" id="MU154526">
    <property type="protein sequence ID" value="KAF9500711.1"/>
    <property type="molecule type" value="Genomic_DNA"/>
</dbReference>